<evidence type="ECO:0000313" key="1">
    <source>
        <dbReference type="EMBL" id="KRL08001.1"/>
    </source>
</evidence>
<accession>A0A0R1MJX0</accession>
<sequence>MKGATNVIMPSVDFADKIRDNLTKYADRTKKLFIEENNKLIKKIQREMIDATSKGLTEIRIPIEDGFFSPEYDRDHRRQRVIQMMNRLEVVMPEMTFTTDYENVSILICKLSPAFKDKMTEVDVDYLNNLIYCQE</sequence>
<proteinExistence type="predicted"/>
<comment type="caution">
    <text evidence="1">The sequence shown here is derived from an EMBL/GenBank/DDBJ whole genome shotgun (WGS) entry which is preliminary data.</text>
</comment>
<protein>
    <submittedName>
        <fullName evidence="1">Uncharacterized protein</fullName>
    </submittedName>
</protein>
<name>A0A0R1MJX0_9LACO</name>
<dbReference type="RefSeq" id="WP_233419111.1">
    <property type="nucleotide sequence ID" value="NZ_AZDX01000003.1"/>
</dbReference>
<dbReference type="AlphaFoldDB" id="A0A0R1MJX0"/>
<keyword evidence="2" id="KW-1185">Reference proteome</keyword>
<organism evidence="1 2">
    <name type="scientific">Liquorilactobacillus hordei DSM 19519</name>
    <dbReference type="NCBI Taxonomy" id="1423759"/>
    <lineage>
        <taxon>Bacteria</taxon>
        <taxon>Bacillati</taxon>
        <taxon>Bacillota</taxon>
        <taxon>Bacilli</taxon>
        <taxon>Lactobacillales</taxon>
        <taxon>Lactobacillaceae</taxon>
        <taxon>Liquorilactobacillus</taxon>
    </lineage>
</organism>
<reference evidence="1 2" key="1">
    <citation type="journal article" date="2015" name="Genome Announc.">
        <title>Expanding the biotechnology potential of lactobacilli through comparative genomics of 213 strains and associated genera.</title>
        <authorList>
            <person name="Sun Z."/>
            <person name="Harris H.M."/>
            <person name="McCann A."/>
            <person name="Guo C."/>
            <person name="Argimon S."/>
            <person name="Zhang W."/>
            <person name="Yang X."/>
            <person name="Jeffery I.B."/>
            <person name="Cooney J.C."/>
            <person name="Kagawa T.F."/>
            <person name="Liu W."/>
            <person name="Song Y."/>
            <person name="Salvetti E."/>
            <person name="Wrobel A."/>
            <person name="Rasinkangas P."/>
            <person name="Parkhill J."/>
            <person name="Rea M.C."/>
            <person name="O'Sullivan O."/>
            <person name="Ritari J."/>
            <person name="Douillard F.P."/>
            <person name="Paul Ross R."/>
            <person name="Yang R."/>
            <person name="Briner A.E."/>
            <person name="Felis G.E."/>
            <person name="de Vos W.M."/>
            <person name="Barrangou R."/>
            <person name="Klaenhammer T.R."/>
            <person name="Caufield P.W."/>
            <person name="Cui Y."/>
            <person name="Zhang H."/>
            <person name="O'Toole P.W."/>
        </authorList>
    </citation>
    <scope>NUCLEOTIDE SEQUENCE [LARGE SCALE GENOMIC DNA]</scope>
    <source>
        <strain evidence="1 2">DSM 19519</strain>
    </source>
</reference>
<dbReference type="STRING" id="1423759.FC92_GL001072"/>
<dbReference type="Proteomes" id="UP000051448">
    <property type="component" value="Unassembled WGS sequence"/>
</dbReference>
<dbReference type="PATRIC" id="fig|1423759.3.peg.1131"/>
<evidence type="ECO:0000313" key="2">
    <source>
        <dbReference type="Proteomes" id="UP000051448"/>
    </source>
</evidence>
<gene>
    <name evidence="1" type="ORF">FC92_GL001072</name>
</gene>
<dbReference type="EMBL" id="AZDX01000003">
    <property type="protein sequence ID" value="KRL08001.1"/>
    <property type="molecule type" value="Genomic_DNA"/>
</dbReference>